<keyword evidence="2" id="KW-1133">Transmembrane helix</keyword>
<evidence type="ECO:0000256" key="1">
    <source>
        <dbReference type="SAM" id="MobiDB-lite"/>
    </source>
</evidence>
<dbReference type="EMBL" id="JAUKTR010000003">
    <property type="protein sequence ID" value="MDO1559540.1"/>
    <property type="molecule type" value="Genomic_DNA"/>
</dbReference>
<protein>
    <recommendedName>
        <fullName evidence="5">Cytochrome c oxidase subunit IIa</fullName>
    </recommendedName>
</protein>
<reference evidence="3" key="1">
    <citation type="submission" date="2023-07" db="EMBL/GenBank/DDBJ databases">
        <title>Brevundimonas soil sp. nov., isolated from the soil of chemical plant.</title>
        <authorList>
            <person name="Wu N."/>
        </authorList>
    </citation>
    <scope>NUCLEOTIDE SEQUENCE</scope>
    <source>
        <strain evidence="3">XZ-24</strain>
    </source>
</reference>
<proteinExistence type="predicted"/>
<feature type="transmembrane region" description="Helical" evidence="2">
    <location>
        <begin position="33"/>
        <end position="57"/>
    </location>
</feature>
<keyword evidence="2" id="KW-0812">Transmembrane</keyword>
<dbReference type="Proteomes" id="UP001169063">
    <property type="component" value="Unassembled WGS sequence"/>
</dbReference>
<gene>
    <name evidence="3" type="ORF">Q0812_08880</name>
</gene>
<dbReference type="RefSeq" id="WP_302109969.1">
    <property type="nucleotide sequence ID" value="NZ_JAUKTR010000003.1"/>
</dbReference>
<name>A0ABT8SLU6_9CAUL</name>
<keyword evidence="4" id="KW-1185">Reference proteome</keyword>
<feature type="region of interest" description="Disordered" evidence="1">
    <location>
        <begin position="1"/>
        <end position="22"/>
    </location>
</feature>
<accession>A0ABT8SLU6</accession>
<comment type="caution">
    <text evidence="3">The sequence shown here is derived from an EMBL/GenBank/DDBJ whole genome shotgun (WGS) entry which is preliminary data.</text>
</comment>
<evidence type="ECO:0008006" key="5">
    <source>
        <dbReference type="Google" id="ProtNLM"/>
    </source>
</evidence>
<evidence type="ECO:0000313" key="4">
    <source>
        <dbReference type="Proteomes" id="UP001169063"/>
    </source>
</evidence>
<evidence type="ECO:0000256" key="2">
    <source>
        <dbReference type="SAM" id="Phobius"/>
    </source>
</evidence>
<evidence type="ECO:0000313" key="3">
    <source>
        <dbReference type="EMBL" id="MDO1559540.1"/>
    </source>
</evidence>
<organism evidence="3 4">
    <name type="scientific">Peiella sedimenti</name>
    <dbReference type="NCBI Taxonomy" id="3061083"/>
    <lineage>
        <taxon>Bacteria</taxon>
        <taxon>Pseudomonadati</taxon>
        <taxon>Pseudomonadota</taxon>
        <taxon>Alphaproteobacteria</taxon>
        <taxon>Caulobacterales</taxon>
        <taxon>Caulobacteraceae</taxon>
        <taxon>Peiella</taxon>
    </lineage>
</organism>
<sequence>MVEEPHPTSVVEDDDGLSQSQIDEAMRETPKGAFALAGLTVGLLIVAWLAIYIFVFLPRGTVG</sequence>
<keyword evidence="2" id="KW-0472">Membrane</keyword>